<sequence>MDSIQLKTDLHRLIDQIEDSRLLQAVHMILAREVGQDQPVDWDQLSADEKQAISEGLDDIANGHVSSHEEVMGRIKSKFGL</sequence>
<evidence type="ECO:0000313" key="1">
    <source>
        <dbReference type="EMBL" id="MDO1451844.1"/>
    </source>
</evidence>
<evidence type="ECO:0000313" key="2">
    <source>
        <dbReference type="Proteomes" id="UP001168528"/>
    </source>
</evidence>
<protein>
    <recommendedName>
        <fullName evidence="3">Addiction module protein</fullName>
    </recommendedName>
</protein>
<gene>
    <name evidence="1" type="ORF">Q0590_36580</name>
</gene>
<dbReference type="EMBL" id="JAUKPO010000103">
    <property type="protein sequence ID" value="MDO1451844.1"/>
    <property type="molecule type" value="Genomic_DNA"/>
</dbReference>
<name>A0ABT8RIC0_9BACT</name>
<comment type="caution">
    <text evidence="1">The sequence shown here is derived from an EMBL/GenBank/DDBJ whole genome shotgun (WGS) entry which is preliminary data.</text>
</comment>
<evidence type="ECO:0008006" key="3">
    <source>
        <dbReference type="Google" id="ProtNLM"/>
    </source>
</evidence>
<dbReference type="Proteomes" id="UP001168528">
    <property type="component" value="Unassembled WGS sequence"/>
</dbReference>
<reference evidence="1" key="1">
    <citation type="submission" date="2023-07" db="EMBL/GenBank/DDBJ databases">
        <title>The genome sequence of Rhodocytophaga aerolata KACC 12507.</title>
        <authorList>
            <person name="Zhang X."/>
        </authorList>
    </citation>
    <scope>NUCLEOTIDE SEQUENCE</scope>
    <source>
        <strain evidence="1">KACC 12507</strain>
    </source>
</reference>
<dbReference type="RefSeq" id="WP_302042639.1">
    <property type="nucleotide sequence ID" value="NZ_JAUKPO010000103.1"/>
</dbReference>
<proteinExistence type="predicted"/>
<accession>A0ABT8RIC0</accession>
<organism evidence="1 2">
    <name type="scientific">Rhodocytophaga aerolata</name>
    <dbReference type="NCBI Taxonomy" id="455078"/>
    <lineage>
        <taxon>Bacteria</taxon>
        <taxon>Pseudomonadati</taxon>
        <taxon>Bacteroidota</taxon>
        <taxon>Cytophagia</taxon>
        <taxon>Cytophagales</taxon>
        <taxon>Rhodocytophagaceae</taxon>
        <taxon>Rhodocytophaga</taxon>
    </lineage>
</organism>
<keyword evidence="2" id="KW-1185">Reference proteome</keyword>